<dbReference type="STRING" id="1349767.GJA_3702"/>
<protein>
    <submittedName>
        <fullName evidence="1">Uncharacterized protein</fullName>
    </submittedName>
</protein>
<dbReference type="EMBL" id="HG322949">
    <property type="protein sequence ID" value="CDG84317.1"/>
    <property type="molecule type" value="Genomic_DNA"/>
</dbReference>
<proteinExistence type="predicted"/>
<keyword evidence="2" id="KW-1185">Reference proteome</keyword>
<dbReference type="AlphaFoldDB" id="W0VAL7"/>
<dbReference type="OrthoDB" id="8778534at2"/>
<dbReference type="HOGENOM" id="CLU_168194_0_0_4"/>
<dbReference type="PATRIC" id="fig|1349767.4.peg.291"/>
<accession>W0VAL7</accession>
<evidence type="ECO:0000313" key="1">
    <source>
        <dbReference type="EMBL" id="CDG84317.1"/>
    </source>
</evidence>
<dbReference type="KEGG" id="jag:GJA_3702"/>
<dbReference type="Proteomes" id="UP000027604">
    <property type="component" value="Chromosome I"/>
</dbReference>
<evidence type="ECO:0000313" key="2">
    <source>
        <dbReference type="Proteomes" id="UP000027604"/>
    </source>
</evidence>
<sequence length="117" mass="12808">MSGAVLIDMSQARAGMVLAGPLHDSGGGILLPAGATLSDSNIQSLLRRGIEVCCVAEREPPQDEAALRLRRQYHMQRLERLFRHSIAASGGADRDDDASGLLLQLLRNYRNTCQEHR</sequence>
<name>W0VAL7_9BURK</name>
<organism evidence="1 2">
    <name type="scientific">Janthinobacterium agaricidamnosum NBRC 102515 = DSM 9628</name>
    <dbReference type="NCBI Taxonomy" id="1349767"/>
    <lineage>
        <taxon>Bacteria</taxon>
        <taxon>Pseudomonadati</taxon>
        <taxon>Pseudomonadota</taxon>
        <taxon>Betaproteobacteria</taxon>
        <taxon>Burkholderiales</taxon>
        <taxon>Oxalobacteraceae</taxon>
        <taxon>Janthinobacterium</taxon>
    </lineage>
</organism>
<dbReference type="RefSeq" id="WP_038494518.1">
    <property type="nucleotide sequence ID" value="NZ_BCTH01000099.1"/>
</dbReference>
<reference evidence="1 2" key="1">
    <citation type="journal article" date="2015" name="Genome Announc.">
        <title>Genome Sequence of Mushroom Soft-Rot Pathogen Janthinobacterium agaricidamnosum.</title>
        <authorList>
            <person name="Graupner K."/>
            <person name="Lackner G."/>
            <person name="Hertweck C."/>
        </authorList>
    </citation>
    <scope>NUCLEOTIDE SEQUENCE [LARGE SCALE GENOMIC DNA]</scope>
    <source>
        <strain evidence="2">NBRC 102515 / DSM 9628</strain>
    </source>
</reference>
<gene>
    <name evidence="1" type="ORF">GJA_3702</name>
</gene>